<feature type="compositionally biased region" description="Basic and acidic residues" evidence="1">
    <location>
        <begin position="51"/>
        <end position="62"/>
    </location>
</feature>
<gene>
    <name evidence="2" type="ORF">N7492_008108</name>
</gene>
<feature type="region of interest" description="Disordered" evidence="1">
    <location>
        <begin position="77"/>
        <end position="116"/>
    </location>
</feature>
<dbReference type="AlphaFoldDB" id="A0A9W9LH14"/>
<evidence type="ECO:0000256" key="1">
    <source>
        <dbReference type="SAM" id="MobiDB-lite"/>
    </source>
</evidence>
<feature type="compositionally biased region" description="Basic residues" evidence="1">
    <location>
        <begin position="13"/>
        <end position="22"/>
    </location>
</feature>
<dbReference type="Proteomes" id="UP001146351">
    <property type="component" value="Unassembled WGS sequence"/>
</dbReference>
<evidence type="ECO:0000313" key="3">
    <source>
        <dbReference type="Proteomes" id="UP001146351"/>
    </source>
</evidence>
<sequence length="528" mass="60552">MLTSRTSRFFGLFKRRSKRNTRGSKTSSEEFHSAPTTPTSLIHPNNPVHPTDGEHPEDQRDGFYKYGESFAEDPLSLILPPYQSPQDNSPQQRDSGHFDMAPRRRHSRPHTVSSEEWVATTASYSSSPSQPAQVLSLHDLTDVQRAAHFGAVLKIFTKIFTIAKILHIAFLAYGVHLDHSQTGLLFWIKRAEAEIRTDSLSNLIEIVENLFYVLYSRLVLEMANMELAALFKMATRPSTTHLKFVLPDPNHLYRIFLAFKDVLDAPSMCEAPRSDLISYYQERYIHRVTTHEATREISLDDVLGFRRYAVNVVSERPSSYYDKWEHLIPCFDSIPANIMAILAEKYLTVVPNVVPDDDVPLSDLPFYHLKMTDPEAWERDIIMDHRIATLAKLQGRSIGDERRDDRRVRLLPLSKQQKCICASICTCARDCTYDVERFCPCAERQLRIMLARRRKDTGGSGFMTRANTLGRAFFHGLSSLKPEVESQCINNQIHIALDLFELEIQKERANLPAPVWTKLFPLTPLQWC</sequence>
<feature type="region of interest" description="Disordered" evidence="1">
    <location>
        <begin position="1"/>
        <end position="62"/>
    </location>
</feature>
<dbReference type="EMBL" id="JAPQKO010000006">
    <property type="protein sequence ID" value="KAJ5155305.1"/>
    <property type="molecule type" value="Genomic_DNA"/>
</dbReference>
<reference evidence="2" key="1">
    <citation type="submission" date="2022-11" db="EMBL/GenBank/DDBJ databases">
        <authorList>
            <person name="Petersen C."/>
        </authorList>
    </citation>
    <scope>NUCLEOTIDE SEQUENCE</scope>
    <source>
        <strain evidence="2">IBT 21917</strain>
    </source>
</reference>
<organism evidence="2 3">
    <name type="scientific">Penicillium capsulatum</name>
    <dbReference type="NCBI Taxonomy" id="69766"/>
    <lineage>
        <taxon>Eukaryota</taxon>
        <taxon>Fungi</taxon>
        <taxon>Dikarya</taxon>
        <taxon>Ascomycota</taxon>
        <taxon>Pezizomycotina</taxon>
        <taxon>Eurotiomycetes</taxon>
        <taxon>Eurotiomycetidae</taxon>
        <taxon>Eurotiales</taxon>
        <taxon>Aspergillaceae</taxon>
        <taxon>Penicillium</taxon>
    </lineage>
</organism>
<reference evidence="2" key="2">
    <citation type="journal article" date="2023" name="IMA Fungus">
        <title>Comparative genomic study of the Penicillium genus elucidates a diverse pangenome and 15 lateral gene transfer events.</title>
        <authorList>
            <person name="Petersen C."/>
            <person name="Sorensen T."/>
            <person name="Nielsen M.R."/>
            <person name="Sondergaard T.E."/>
            <person name="Sorensen J.L."/>
            <person name="Fitzpatrick D.A."/>
            <person name="Frisvad J.C."/>
            <person name="Nielsen K.L."/>
        </authorList>
    </citation>
    <scope>NUCLEOTIDE SEQUENCE</scope>
    <source>
        <strain evidence="2">IBT 21917</strain>
    </source>
</reference>
<accession>A0A9W9LH14</accession>
<feature type="compositionally biased region" description="Polar residues" evidence="1">
    <location>
        <begin position="34"/>
        <end position="43"/>
    </location>
</feature>
<protein>
    <submittedName>
        <fullName evidence="2">Uncharacterized protein</fullName>
    </submittedName>
</protein>
<name>A0A9W9LH14_9EURO</name>
<comment type="caution">
    <text evidence="2">The sequence shown here is derived from an EMBL/GenBank/DDBJ whole genome shotgun (WGS) entry which is preliminary data.</text>
</comment>
<evidence type="ECO:0000313" key="2">
    <source>
        <dbReference type="EMBL" id="KAJ5155305.1"/>
    </source>
</evidence>
<feature type="compositionally biased region" description="Polar residues" evidence="1">
    <location>
        <begin position="84"/>
        <end position="93"/>
    </location>
</feature>
<dbReference type="OrthoDB" id="4158501at2759"/>
<proteinExistence type="predicted"/>
<keyword evidence="3" id="KW-1185">Reference proteome</keyword>